<dbReference type="AlphaFoldDB" id="A0A182ED36"/>
<accession>A0A182ED36</accession>
<gene>
    <name evidence="1" type="ORF">NOO_LOCUS5984</name>
</gene>
<reference evidence="3" key="1">
    <citation type="submission" date="2016-06" db="UniProtKB">
        <authorList>
            <consortium name="WormBaseParasite"/>
        </authorList>
    </citation>
    <scope>IDENTIFICATION</scope>
</reference>
<evidence type="ECO:0000313" key="3">
    <source>
        <dbReference type="WBParaSite" id="nOo.2.0.1.t05984-RA"/>
    </source>
</evidence>
<proteinExistence type="predicted"/>
<dbReference type="EMBL" id="UYRW01001741">
    <property type="protein sequence ID" value="VDK80369.1"/>
    <property type="molecule type" value="Genomic_DNA"/>
</dbReference>
<reference evidence="1 2" key="2">
    <citation type="submission" date="2018-08" db="EMBL/GenBank/DDBJ databases">
        <authorList>
            <person name="Laetsch R D."/>
            <person name="Stevens L."/>
            <person name="Kumar S."/>
            <person name="Blaxter L. M."/>
        </authorList>
    </citation>
    <scope>NUCLEOTIDE SEQUENCE [LARGE SCALE GENOMIC DNA]</scope>
</reference>
<organism evidence="3">
    <name type="scientific">Onchocerca ochengi</name>
    <name type="common">Filarial nematode worm</name>
    <dbReference type="NCBI Taxonomy" id="42157"/>
    <lineage>
        <taxon>Eukaryota</taxon>
        <taxon>Metazoa</taxon>
        <taxon>Ecdysozoa</taxon>
        <taxon>Nematoda</taxon>
        <taxon>Chromadorea</taxon>
        <taxon>Rhabditida</taxon>
        <taxon>Spirurina</taxon>
        <taxon>Spiruromorpha</taxon>
        <taxon>Filarioidea</taxon>
        <taxon>Onchocercidae</taxon>
        <taxon>Onchocerca</taxon>
    </lineage>
</organism>
<dbReference type="WBParaSite" id="nOo.2.0.1.t05984-RA">
    <property type="protein sequence ID" value="nOo.2.0.1.t05984-RA"/>
    <property type="gene ID" value="nOo.2.0.1.g05984"/>
</dbReference>
<evidence type="ECO:0000313" key="2">
    <source>
        <dbReference type="Proteomes" id="UP000271087"/>
    </source>
</evidence>
<protein>
    <submittedName>
        <fullName evidence="1 3">Uncharacterized protein</fullName>
    </submittedName>
</protein>
<evidence type="ECO:0000313" key="1">
    <source>
        <dbReference type="EMBL" id="VDK80369.1"/>
    </source>
</evidence>
<name>A0A182ED36_ONCOC</name>
<dbReference type="Proteomes" id="UP000271087">
    <property type="component" value="Unassembled WGS sequence"/>
</dbReference>
<sequence length="122" mass="13347">MPSPNRSAAASFDVELHREEIDNTKLDSKMTFLALASSTAATLPPSVRTAHSVLKLPLSTQFIEAPTCNISKTSGMGKTIWERTNIVCRRFQANITAIPAIPRPTPADEINDYLNTLLYGDT</sequence>
<dbReference type="OrthoDB" id="10032644at2759"/>
<keyword evidence="2" id="KW-1185">Reference proteome</keyword>